<organism evidence="2 3">
    <name type="scientific">Aliivibrio fischeri (strain ATCC 700601 / ES114)</name>
    <name type="common">Vibrio fischeri</name>
    <dbReference type="NCBI Taxonomy" id="312309"/>
    <lineage>
        <taxon>Bacteria</taxon>
        <taxon>Pseudomonadati</taxon>
        <taxon>Pseudomonadota</taxon>
        <taxon>Gammaproteobacteria</taxon>
        <taxon>Vibrionales</taxon>
        <taxon>Vibrionaceae</taxon>
        <taxon>Aliivibrio</taxon>
    </lineage>
</organism>
<dbReference type="GO" id="GO:0008460">
    <property type="term" value="F:dTDP-glucose 4,6-dehydratase activity"/>
    <property type="evidence" value="ECO:0007669"/>
    <property type="project" value="UniProtKB-EC"/>
</dbReference>
<dbReference type="AlphaFoldDB" id="Q5E8I2"/>
<protein>
    <submittedName>
        <fullName evidence="2">dTDP-glucose-4,6-dehydratase</fullName>
        <ecNumber evidence="2">4.2.1.46</ecNumber>
    </submittedName>
</protein>
<name>Q5E8I2_ALIF1</name>
<dbReference type="HOGENOM" id="CLU_088921_0_0_6"/>
<keyword evidence="3" id="KW-1185">Reference proteome</keyword>
<dbReference type="SUPFAM" id="SSF51735">
    <property type="entry name" value="NAD(P)-binding Rossmann-fold domains"/>
    <property type="match status" value="1"/>
</dbReference>
<dbReference type="EMBL" id="CP000020">
    <property type="protein sequence ID" value="AAW84664.1"/>
    <property type="molecule type" value="Genomic_DNA"/>
</dbReference>
<dbReference type="InterPro" id="IPR036291">
    <property type="entry name" value="NAD(P)-bd_dom_sf"/>
</dbReference>
<dbReference type="Pfam" id="PF01370">
    <property type="entry name" value="Epimerase"/>
    <property type="match status" value="1"/>
</dbReference>
<evidence type="ECO:0000313" key="2">
    <source>
        <dbReference type="EMBL" id="AAW84664.1"/>
    </source>
</evidence>
<dbReference type="EC" id="4.2.1.46" evidence="2"/>
<dbReference type="InterPro" id="IPR001509">
    <property type="entry name" value="Epimerase_deHydtase"/>
</dbReference>
<dbReference type="PANTHER" id="PTHR43245:SF13">
    <property type="entry name" value="UDP-D-APIOSE_UDP-D-XYLOSE SYNTHASE 2"/>
    <property type="match status" value="1"/>
</dbReference>
<dbReference type="KEGG" id="vfi:VF_0169"/>
<dbReference type="CDD" id="cd08946">
    <property type="entry name" value="SDR_e"/>
    <property type="match status" value="1"/>
</dbReference>
<dbReference type="Proteomes" id="UP000000537">
    <property type="component" value="Chromosome I"/>
</dbReference>
<dbReference type="OrthoDB" id="329806at2"/>
<evidence type="ECO:0000259" key="1">
    <source>
        <dbReference type="Pfam" id="PF01370"/>
    </source>
</evidence>
<dbReference type="eggNOG" id="COG0451">
    <property type="taxonomic scope" value="Bacteria"/>
</dbReference>
<dbReference type="RefSeq" id="WP_011261025.1">
    <property type="nucleotide sequence ID" value="NC_006840.2"/>
</dbReference>
<keyword evidence="2" id="KW-0456">Lyase</keyword>
<reference evidence="2 3" key="2">
    <citation type="journal article" date="2008" name="BMC Genomics">
        <title>Comparative genomics-based investigation of resequencing targets in Vibrio fischeri: focus on point miscalls and artefactual expansions.</title>
        <authorList>
            <person name="Mandel M.J."/>
            <person name="Stabb E.V."/>
            <person name="Ruby E.G."/>
        </authorList>
    </citation>
    <scope>NUCLEOTIDE SEQUENCE [LARGE SCALE GENOMIC DNA]</scope>
    <source>
        <strain evidence="3">ATCC 700601 / ES114</strain>
    </source>
</reference>
<feature type="domain" description="NAD-dependent epimerase/dehydratase" evidence="1">
    <location>
        <begin position="5"/>
        <end position="202"/>
    </location>
</feature>
<proteinExistence type="predicted"/>
<dbReference type="EnsemblBacteria" id="AAW84664">
    <property type="protein sequence ID" value="AAW84664"/>
    <property type="gene ID" value="VF_0169"/>
</dbReference>
<accession>Q5E8I2</accession>
<evidence type="ECO:0000313" key="3">
    <source>
        <dbReference type="Proteomes" id="UP000000537"/>
    </source>
</evidence>
<dbReference type="Gene3D" id="3.40.50.720">
    <property type="entry name" value="NAD(P)-binding Rossmann-like Domain"/>
    <property type="match status" value="1"/>
</dbReference>
<sequence length="271" mass="30876">MSKFTVFGGRGFIGSEFVKELRTQGHDVFVPEREDLSIYEDDLGTVIYSAGYGDCQRDQFNVLTANVILLSSLLQKAKFDKLVYISSTRVYMNQNESSEYSDVTICSKDNRRLFNLTKLTAEELCLKSERECLIIRPSNVYGLALNSNLFLPSIIRNAIKNKHIDMYVDKNYEKDYVSVYDVVSSTLKLIKFPQEVNKIINISSGENISANDIAQVLINKTGCSIKWKQTLNNTECFSPIDISYLKSLIDYKPRTLINDINNMVDSFIESI</sequence>
<dbReference type="GeneID" id="54162793"/>
<dbReference type="InterPro" id="IPR050177">
    <property type="entry name" value="Lipid_A_modif_metabolic_enz"/>
</dbReference>
<dbReference type="PANTHER" id="PTHR43245">
    <property type="entry name" value="BIFUNCTIONAL POLYMYXIN RESISTANCE PROTEIN ARNA"/>
    <property type="match status" value="1"/>
</dbReference>
<reference evidence="2 3" key="1">
    <citation type="journal article" date="2005" name="Proc. Natl. Acad. Sci. U.S.A.">
        <title>Complete genome sequence of Vibrio fischeri: a symbiotic bacterium with pathogenic congeners.</title>
        <authorList>
            <person name="Ruby E.G."/>
            <person name="Urbanowski M."/>
            <person name="Campbell J."/>
            <person name="Dunn A."/>
            <person name="Faini M."/>
            <person name="Gunsalus R."/>
            <person name="Lostroh P."/>
            <person name="Lupp C."/>
            <person name="McCann J."/>
            <person name="Millikan D."/>
            <person name="Schaefer A."/>
            <person name="Stabb E."/>
            <person name="Stevens A."/>
            <person name="Visick K."/>
            <person name="Whistler C."/>
            <person name="Greenberg E.P."/>
        </authorList>
    </citation>
    <scope>NUCLEOTIDE SEQUENCE [LARGE SCALE GENOMIC DNA]</scope>
    <source>
        <strain evidence="3">ATCC 700601 / ES114</strain>
    </source>
</reference>
<gene>
    <name evidence="2" type="primary">rmlB</name>
    <name evidence="2" type="ordered locus">VF_0169</name>
</gene>
<dbReference type="STRING" id="312309.VF_0169"/>
<dbReference type="PATRIC" id="fig|312309.11.peg.166"/>